<feature type="transmembrane region" description="Helical" evidence="5">
    <location>
        <begin position="195"/>
        <end position="219"/>
    </location>
</feature>
<feature type="transmembrane region" description="Helical" evidence="5">
    <location>
        <begin position="27"/>
        <end position="51"/>
    </location>
</feature>
<feature type="transmembrane region" description="Helical" evidence="5">
    <location>
        <begin position="285"/>
        <end position="311"/>
    </location>
</feature>
<feature type="chain" id="PRO_5047054310" description="Major facilitator superfamily (MFS) profile domain-containing protein" evidence="6">
    <location>
        <begin position="20"/>
        <end position="330"/>
    </location>
</feature>
<dbReference type="InterPro" id="IPR020846">
    <property type="entry name" value="MFS_dom"/>
</dbReference>
<evidence type="ECO:0000256" key="6">
    <source>
        <dbReference type="SAM" id="SignalP"/>
    </source>
</evidence>
<evidence type="ECO:0000256" key="5">
    <source>
        <dbReference type="SAM" id="Phobius"/>
    </source>
</evidence>
<feature type="signal peptide" evidence="6">
    <location>
        <begin position="1"/>
        <end position="19"/>
    </location>
</feature>
<dbReference type="InterPro" id="IPR011701">
    <property type="entry name" value="MFS"/>
</dbReference>
<feature type="transmembrane region" description="Helical" evidence="5">
    <location>
        <begin position="231"/>
        <end position="253"/>
    </location>
</feature>
<dbReference type="InterPro" id="IPR036259">
    <property type="entry name" value="MFS_trans_sf"/>
</dbReference>
<dbReference type="EMBL" id="JBBBZM010000125">
    <property type="protein sequence ID" value="KAL0633440.1"/>
    <property type="molecule type" value="Genomic_DNA"/>
</dbReference>
<name>A0ABR3GBZ5_9PEZI</name>
<sequence>MFVLGVGWLVLWSVVAGVAQNELTLDIARACAGLGPAAFLPSSVMLLGCVYRPGPRKNLVFSVYGACAPLGFFFGIFFAGISAQYLSWRWYFFIGAVLAAISFVLAWVSVPSDMEEHSTYKIKMDWPGMICIVSGLILVVYAITDSSRGELGWRAPNIYITFCAGVIMLLLAVYVEGWVAEQPLLPSDIWRVPMFPAVVGAMFMQYGGLGIFLLYSTFYVDAVMGAGPLQIVAWFTPLFVGGMIIATVGGFVLHILSGTILMLIAGVAWVIAPLLFAVMPLGASYWAFVFPAMIMATVGIDISFNITNIFITTGLPKRQQGLAGAMYAYP</sequence>
<keyword evidence="3 5" id="KW-1133">Transmembrane helix</keyword>
<feature type="transmembrane region" description="Helical" evidence="5">
    <location>
        <begin position="90"/>
        <end position="110"/>
    </location>
</feature>
<feature type="domain" description="Major facilitator superfamily (MFS) profile" evidence="7">
    <location>
        <begin position="1"/>
        <end position="330"/>
    </location>
</feature>
<keyword evidence="2 5" id="KW-0812">Transmembrane</keyword>
<evidence type="ECO:0000313" key="8">
    <source>
        <dbReference type="EMBL" id="KAL0633440.1"/>
    </source>
</evidence>
<dbReference type="PROSITE" id="PS50850">
    <property type="entry name" value="MFS"/>
    <property type="match status" value="1"/>
</dbReference>
<reference evidence="8 9" key="1">
    <citation type="submission" date="2024-02" db="EMBL/GenBank/DDBJ databases">
        <title>Discinaceae phylogenomics.</title>
        <authorList>
            <person name="Dirks A.C."/>
            <person name="James T.Y."/>
        </authorList>
    </citation>
    <scope>NUCLEOTIDE SEQUENCE [LARGE SCALE GENOMIC DNA]</scope>
    <source>
        <strain evidence="8 9">ACD0624</strain>
    </source>
</reference>
<feature type="transmembrane region" description="Helical" evidence="5">
    <location>
        <begin position="156"/>
        <end position="175"/>
    </location>
</feature>
<evidence type="ECO:0000259" key="7">
    <source>
        <dbReference type="PROSITE" id="PS50850"/>
    </source>
</evidence>
<evidence type="ECO:0000256" key="2">
    <source>
        <dbReference type="ARBA" id="ARBA00022692"/>
    </source>
</evidence>
<evidence type="ECO:0000313" key="9">
    <source>
        <dbReference type="Proteomes" id="UP001447188"/>
    </source>
</evidence>
<evidence type="ECO:0000256" key="4">
    <source>
        <dbReference type="ARBA" id="ARBA00023136"/>
    </source>
</evidence>
<gene>
    <name evidence="8" type="ORF">Q9L58_007653</name>
</gene>
<accession>A0ABR3GBZ5</accession>
<comment type="subcellular location">
    <subcellularLocation>
        <location evidence="1">Membrane</location>
        <topology evidence="1">Multi-pass membrane protein</topology>
    </subcellularLocation>
</comment>
<dbReference type="PANTHER" id="PTHR42718:SF36">
    <property type="entry name" value="MULTIDRUG TRANSPORTER, PUTATIVE (AFU_ORTHOLOGUE AFUA_4G13820)-RELATED"/>
    <property type="match status" value="1"/>
</dbReference>
<evidence type="ECO:0000256" key="1">
    <source>
        <dbReference type="ARBA" id="ARBA00004141"/>
    </source>
</evidence>
<comment type="caution">
    <text evidence="8">The sequence shown here is derived from an EMBL/GenBank/DDBJ whole genome shotgun (WGS) entry which is preliminary data.</text>
</comment>
<keyword evidence="4 5" id="KW-0472">Membrane</keyword>
<keyword evidence="9" id="KW-1185">Reference proteome</keyword>
<keyword evidence="6" id="KW-0732">Signal</keyword>
<dbReference type="Proteomes" id="UP001447188">
    <property type="component" value="Unassembled WGS sequence"/>
</dbReference>
<feature type="transmembrane region" description="Helical" evidence="5">
    <location>
        <begin position="260"/>
        <end position="279"/>
    </location>
</feature>
<evidence type="ECO:0000256" key="3">
    <source>
        <dbReference type="ARBA" id="ARBA00022989"/>
    </source>
</evidence>
<dbReference type="Pfam" id="PF07690">
    <property type="entry name" value="MFS_1"/>
    <property type="match status" value="1"/>
</dbReference>
<dbReference type="Gene3D" id="1.20.1250.20">
    <property type="entry name" value="MFS general substrate transporter like domains"/>
    <property type="match status" value="1"/>
</dbReference>
<dbReference type="PANTHER" id="PTHR42718">
    <property type="entry name" value="MAJOR FACILITATOR SUPERFAMILY MULTIDRUG TRANSPORTER MFSC"/>
    <property type="match status" value="1"/>
</dbReference>
<organism evidence="8 9">
    <name type="scientific">Discina gigas</name>
    <dbReference type="NCBI Taxonomy" id="1032678"/>
    <lineage>
        <taxon>Eukaryota</taxon>
        <taxon>Fungi</taxon>
        <taxon>Dikarya</taxon>
        <taxon>Ascomycota</taxon>
        <taxon>Pezizomycotina</taxon>
        <taxon>Pezizomycetes</taxon>
        <taxon>Pezizales</taxon>
        <taxon>Discinaceae</taxon>
        <taxon>Discina</taxon>
    </lineage>
</organism>
<proteinExistence type="predicted"/>
<feature type="transmembrane region" description="Helical" evidence="5">
    <location>
        <begin position="126"/>
        <end position="144"/>
    </location>
</feature>
<dbReference type="SUPFAM" id="SSF103473">
    <property type="entry name" value="MFS general substrate transporter"/>
    <property type="match status" value="1"/>
</dbReference>
<protein>
    <recommendedName>
        <fullName evidence="7">Major facilitator superfamily (MFS) profile domain-containing protein</fullName>
    </recommendedName>
</protein>
<feature type="transmembrane region" description="Helical" evidence="5">
    <location>
        <begin position="63"/>
        <end position="84"/>
    </location>
</feature>